<dbReference type="PANTHER" id="PTHR30477">
    <property type="entry name" value="ABC-TRANSPORTER METAL-BINDING PROTEIN"/>
    <property type="match status" value="1"/>
</dbReference>
<feature type="transmembrane region" description="Helical" evidence="7">
    <location>
        <begin position="51"/>
        <end position="77"/>
    </location>
</feature>
<keyword evidence="4 7" id="KW-1133">Transmembrane helix</keyword>
<dbReference type="Gene3D" id="1.10.3470.10">
    <property type="entry name" value="ABC transporter involved in vitamin B12 uptake, BtuC"/>
    <property type="match status" value="1"/>
</dbReference>
<dbReference type="GO" id="GO:0043190">
    <property type="term" value="C:ATP-binding cassette (ABC) transporter complex"/>
    <property type="evidence" value="ECO:0007669"/>
    <property type="project" value="InterPro"/>
</dbReference>
<evidence type="ECO:0000313" key="9">
    <source>
        <dbReference type="Proteomes" id="UP000237752"/>
    </source>
</evidence>
<dbReference type="InterPro" id="IPR001626">
    <property type="entry name" value="ABC_TroCD"/>
</dbReference>
<evidence type="ECO:0000256" key="2">
    <source>
        <dbReference type="ARBA" id="ARBA00008034"/>
    </source>
</evidence>
<organism evidence="8 9">
    <name type="scientific">Antricoccus suffuscus</name>
    <dbReference type="NCBI Taxonomy" id="1629062"/>
    <lineage>
        <taxon>Bacteria</taxon>
        <taxon>Bacillati</taxon>
        <taxon>Actinomycetota</taxon>
        <taxon>Actinomycetes</taxon>
        <taxon>Geodermatophilales</taxon>
        <taxon>Antricoccaceae</taxon>
        <taxon>Antricoccus</taxon>
    </lineage>
</organism>
<evidence type="ECO:0000313" key="8">
    <source>
        <dbReference type="EMBL" id="PRZ31377.1"/>
    </source>
</evidence>
<dbReference type="SUPFAM" id="SSF81345">
    <property type="entry name" value="ABC transporter involved in vitamin B12 uptake, BtuC"/>
    <property type="match status" value="1"/>
</dbReference>
<dbReference type="AlphaFoldDB" id="A0A2T0Z4U7"/>
<feature type="transmembrane region" description="Helical" evidence="7">
    <location>
        <begin position="186"/>
        <end position="205"/>
    </location>
</feature>
<feature type="transmembrane region" description="Helical" evidence="7">
    <location>
        <begin position="129"/>
        <end position="149"/>
    </location>
</feature>
<feature type="transmembrane region" description="Helical" evidence="7">
    <location>
        <begin position="243"/>
        <end position="262"/>
    </location>
</feature>
<protein>
    <submittedName>
        <fullName evidence="8">Zinc transport system permease protein</fullName>
    </submittedName>
</protein>
<dbReference type="GO" id="GO:0010043">
    <property type="term" value="P:response to zinc ion"/>
    <property type="evidence" value="ECO:0007669"/>
    <property type="project" value="TreeGrafter"/>
</dbReference>
<keyword evidence="9" id="KW-1185">Reference proteome</keyword>
<feature type="transmembrane region" description="Helical" evidence="7">
    <location>
        <begin position="217"/>
        <end position="237"/>
    </location>
</feature>
<comment type="subcellular location">
    <subcellularLocation>
        <location evidence="6">Cell membrane</location>
        <topology evidence="6">Multi-pass membrane protein</topology>
    </subcellularLocation>
    <subcellularLocation>
        <location evidence="1">Membrane</location>
        <topology evidence="1">Multi-pass membrane protein</topology>
    </subcellularLocation>
</comment>
<dbReference type="OrthoDB" id="9798540at2"/>
<dbReference type="PANTHER" id="PTHR30477:SF0">
    <property type="entry name" value="METAL TRANSPORT SYSTEM MEMBRANE PROTEIN TM_0125-RELATED"/>
    <property type="match status" value="1"/>
</dbReference>
<comment type="caution">
    <text evidence="8">The sequence shown here is derived from an EMBL/GenBank/DDBJ whole genome shotgun (WGS) entry which is preliminary data.</text>
</comment>
<feature type="transmembrane region" description="Helical" evidence="7">
    <location>
        <begin position="161"/>
        <end position="180"/>
    </location>
</feature>
<gene>
    <name evidence="8" type="ORF">CLV47_12815</name>
</gene>
<accession>A0A2T0Z4U7</accession>
<reference evidence="8 9" key="1">
    <citation type="submission" date="2018-03" db="EMBL/GenBank/DDBJ databases">
        <title>Genomic Encyclopedia of Archaeal and Bacterial Type Strains, Phase II (KMG-II): from individual species to whole genera.</title>
        <authorList>
            <person name="Goeker M."/>
        </authorList>
    </citation>
    <scope>NUCLEOTIDE SEQUENCE [LARGE SCALE GENOMIC DNA]</scope>
    <source>
        <strain evidence="8 9">DSM 100065</strain>
    </source>
</reference>
<dbReference type="Proteomes" id="UP000237752">
    <property type="component" value="Unassembled WGS sequence"/>
</dbReference>
<sequence>MSYLTYPFMQRALIAAVLVGLCAPAVGTYLVQKKLSLMGDGIGHVAFAGVGLGILLGTSPVLVAVVVSAAGAIAMEVMRSRAKTSGDMALAILFYGGIATGALLISINGDSSINVQSYLFGSILTVNNSDIIVTAVLAAFVLLVTIGLRRALFATSHDEEFARVGGVPVMLLNILLAMTAAVTVSVAMRVVGLLLVSALLVLPVASAQQLTGSFASTFAAAIGIGVVVTLAGVLLAYPVNVGPGSLIVVVAIGVFFLCALASRARERLFRRRHAIDATTEPVAQAT</sequence>
<keyword evidence="6" id="KW-0813">Transport</keyword>
<dbReference type="Pfam" id="PF00950">
    <property type="entry name" value="ABC-3"/>
    <property type="match status" value="1"/>
</dbReference>
<name>A0A2T0Z4U7_9ACTN</name>
<evidence type="ECO:0000256" key="7">
    <source>
        <dbReference type="SAM" id="Phobius"/>
    </source>
</evidence>
<feature type="transmembrane region" description="Helical" evidence="7">
    <location>
        <begin position="89"/>
        <end position="109"/>
    </location>
</feature>
<dbReference type="EMBL" id="PVUE01000028">
    <property type="protein sequence ID" value="PRZ31377.1"/>
    <property type="molecule type" value="Genomic_DNA"/>
</dbReference>
<keyword evidence="3 6" id="KW-0812">Transmembrane</keyword>
<evidence type="ECO:0000256" key="4">
    <source>
        <dbReference type="ARBA" id="ARBA00022989"/>
    </source>
</evidence>
<dbReference type="GO" id="GO:0055085">
    <property type="term" value="P:transmembrane transport"/>
    <property type="evidence" value="ECO:0007669"/>
    <property type="project" value="InterPro"/>
</dbReference>
<evidence type="ECO:0000256" key="1">
    <source>
        <dbReference type="ARBA" id="ARBA00004141"/>
    </source>
</evidence>
<evidence type="ECO:0000256" key="5">
    <source>
        <dbReference type="ARBA" id="ARBA00023136"/>
    </source>
</evidence>
<evidence type="ECO:0000256" key="6">
    <source>
        <dbReference type="RuleBase" id="RU003943"/>
    </source>
</evidence>
<keyword evidence="5 7" id="KW-0472">Membrane</keyword>
<evidence type="ECO:0000256" key="3">
    <source>
        <dbReference type="ARBA" id="ARBA00022692"/>
    </source>
</evidence>
<proteinExistence type="inferred from homology"/>
<dbReference type="InterPro" id="IPR037294">
    <property type="entry name" value="ABC_BtuC-like"/>
</dbReference>
<dbReference type="RefSeq" id="WP_106351018.1">
    <property type="nucleotide sequence ID" value="NZ_PVUE01000028.1"/>
</dbReference>
<comment type="similarity">
    <text evidence="2 6">Belongs to the ABC-3 integral membrane protein family.</text>
</comment>